<dbReference type="EMBL" id="BAABCW010000003">
    <property type="protein sequence ID" value="GAA4113221.1"/>
    <property type="molecule type" value="Genomic_DNA"/>
</dbReference>
<comment type="caution">
    <text evidence="2">The sequence shown here is derived from an EMBL/GenBank/DDBJ whole genome shotgun (WGS) entry which is preliminary data.</text>
</comment>
<dbReference type="InterPro" id="IPR043781">
    <property type="entry name" value="DUF5723"/>
</dbReference>
<dbReference type="Pfam" id="PF18990">
    <property type="entry name" value="DUF5723"/>
    <property type="match status" value="1"/>
</dbReference>
<evidence type="ECO:0000313" key="2">
    <source>
        <dbReference type="EMBL" id="GAA4113221.1"/>
    </source>
</evidence>
<sequence>MRVFVYICIICLGSSTYAQNKETLYDFTYLPQSLMLNPGTDVQFDSHIGIPFLSQIHINAGLKGASLYDVFADDGRDINDKIEETLSKLTSDDYFTINEQLEIVNIGWKSKRNKDLYFSAGLYQELDMIAYFPKDFVLLAYEGNQDYIDQPFRFSNISATGELVTVYHFGYNKKVSKKLTFGARAKVYSSIVNFRSTKNSGTFTTIETPEGNNIYQHIIAGADVSVETAGYASLRDVESEDTADGAKQVINKFLGRVFLGGNLGIGVDAGFTYKLEDQWTVTGSATDIGVIFYTKDVESYTAKGNYVFEGLETPVTEESGQDILDELEAAIPIDTIQSSYSALRPIKLNGSVKYSFNRYDGDACYCSLDEEDAPYMDAFGLQVFTQFRPRKPQYAASLFYSKRLSSIFNTKMTYTVDDYSFYNIGLLVSTHIKDFNFYISGNNLLEYSNLANARGISVQLGFNLIM</sequence>
<reference evidence="3" key="1">
    <citation type="journal article" date="2019" name="Int. J. Syst. Evol. Microbiol.">
        <title>The Global Catalogue of Microorganisms (GCM) 10K type strain sequencing project: providing services to taxonomists for standard genome sequencing and annotation.</title>
        <authorList>
            <consortium name="The Broad Institute Genomics Platform"/>
            <consortium name="The Broad Institute Genome Sequencing Center for Infectious Disease"/>
            <person name="Wu L."/>
            <person name="Ma J."/>
        </authorList>
    </citation>
    <scope>NUCLEOTIDE SEQUENCE [LARGE SCALE GENOMIC DNA]</scope>
    <source>
        <strain evidence="3">JCM 17106</strain>
    </source>
</reference>
<feature type="domain" description="DUF5723" evidence="1">
    <location>
        <begin position="38"/>
        <end position="439"/>
    </location>
</feature>
<evidence type="ECO:0000313" key="3">
    <source>
        <dbReference type="Proteomes" id="UP001500459"/>
    </source>
</evidence>
<protein>
    <recommendedName>
        <fullName evidence="1">DUF5723 domain-containing protein</fullName>
    </recommendedName>
</protein>
<gene>
    <name evidence="2" type="ORF">GCM10022393_12090</name>
</gene>
<evidence type="ECO:0000259" key="1">
    <source>
        <dbReference type="Pfam" id="PF18990"/>
    </source>
</evidence>
<keyword evidence="3" id="KW-1185">Reference proteome</keyword>
<dbReference type="Proteomes" id="UP001500459">
    <property type="component" value="Unassembled WGS sequence"/>
</dbReference>
<accession>A0ABP7XF92</accession>
<organism evidence="2 3">
    <name type="scientific">Aquimarina addita</name>
    <dbReference type="NCBI Taxonomy" id="870485"/>
    <lineage>
        <taxon>Bacteria</taxon>
        <taxon>Pseudomonadati</taxon>
        <taxon>Bacteroidota</taxon>
        <taxon>Flavobacteriia</taxon>
        <taxon>Flavobacteriales</taxon>
        <taxon>Flavobacteriaceae</taxon>
        <taxon>Aquimarina</taxon>
    </lineage>
</organism>
<name>A0ABP7XF92_9FLAO</name>
<proteinExistence type="predicted"/>